<dbReference type="Gene3D" id="1.25.40.20">
    <property type="entry name" value="Ankyrin repeat-containing domain"/>
    <property type="match status" value="1"/>
</dbReference>
<keyword evidence="5" id="KW-1185">Reference proteome</keyword>
<protein>
    <submittedName>
        <fullName evidence="4">Uncharacterized protein</fullName>
    </submittedName>
</protein>
<organism evidence="4 5">
    <name type="scientific">Pedobacter yulinensis</name>
    <dbReference type="NCBI Taxonomy" id="2126353"/>
    <lineage>
        <taxon>Bacteria</taxon>
        <taxon>Pseudomonadati</taxon>
        <taxon>Bacteroidota</taxon>
        <taxon>Sphingobacteriia</taxon>
        <taxon>Sphingobacteriales</taxon>
        <taxon>Sphingobacteriaceae</taxon>
        <taxon>Pedobacter</taxon>
    </lineage>
</organism>
<evidence type="ECO:0000256" key="2">
    <source>
        <dbReference type="ARBA" id="ARBA00023043"/>
    </source>
</evidence>
<evidence type="ECO:0000256" key="3">
    <source>
        <dbReference type="PROSITE-ProRule" id="PRU00023"/>
    </source>
</evidence>
<evidence type="ECO:0000313" key="4">
    <source>
        <dbReference type="EMBL" id="PST83496.1"/>
    </source>
</evidence>
<proteinExistence type="predicted"/>
<dbReference type="PROSITE" id="PS50088">
    <property type="entry name" value="ANK_REPEAT"/>
    <property type="match status" value="3"/>
</dbReference>
<dbReference type="InterPro" id="IPR036770">
    <property type="entry name" value="Ankyrin_rpt-contain_sf"/>
</dbReference>
<feature type="repeat" description="ANK" evidence="3">
    <location>
        <begin position="128"/>
        <end position="160"/>
    </location>
</feature>
<evidence type="ECO:0000313" key="5">
    <source>
        <dbReference type="Proteomes" id="UP000240912"/>
    </source>
</evidence>
<accession>A0A2T3HM47</accession>
<dbReference type="OrthoDB" id="5657095at2"/>
<dbReference type="Pfam" id="PF00023">
    <property type="entry name" value="Ank"/>
    <property type="match status" value="1"/>
</dbReference>
<name>A0A2T3HM47_9SPHI</name>
<dbReference type="InterPro" id="IPR002110">
    <property type="entry name" value="Ankyrin_rpt"/>
</dbReference>
<dbReference type="AlphaFoldDB" id="A0A2T3HM47"/>
<dbReference type="EMBL" id="PYLS01000005">
    <property type="protein sequence ID" value="PST83496.1"/>
    <property type="molecule type" value="Genomic_DNA"/>
</dbReference>
<feature type="repeat" description="ANK" evidence="3">
    <location>
        <begin position="93"/>
        <end position="125"/>
    </location>
</feature>
<dbReference type="RefSeq" id="WP_107215757.1">
    <property type="nucleotide sequence ID" value="NZ_KZ686269.1"/>
</dbReference>
<sequence>MDNPIVESLIASGDRAGLQSLLMNQPELATRQTSYGVSPLLLACYYKQTALASLLAEFSGPLSIYEAAAIGDLSALSELLFSEPGLVNRHSSDGFTALGLACYFCREDAVKILLSRGADCNIPSANGYDVYPLHSAAAAGDTAIASLLLHAGANVNVIQQAGMTPLHSAAATGNIALIILLLEYGARTDARMEGGKLPADLAHDAGLIEIAKILED</sequence>
<comment type="caution">
    <text evidence="4">The sequence shown here is derived from an EMBL/GenBank/DDBJ whole genome shotgun (WGS) entry which is preliminary data.</text>
</comment>
<feature type="repeat" description="ANK" evidence="3">
    <location>
        <begin position="161"/>
        <end position="193"/>
    </location>
</feature>
<dbReference type="SUPFAM" id="SSF48403">
    <property type="entry name" value="Ankyrin repeat"/>
    <property type="match status" value="1"/>
</dbReference>
<gene>
    <name evidence="4" type="ORF">C7T94_13145</name>
</gene>
<dbReference type="PROSITE" id="PS50297">
    <property type="entry name" value="ANK_REP_REGION"/>
    <property type="match status" value="3"/>
</dbReference>
<dbReference type="SMART" id="SM00248">
    <property type="entry name" value="ANK"/>
    <property type="match status" value="4"/>
</dbReference>
<dbReference type="Proteomes" id="UP000240912">
    <property type="component" value="Unassembled WGS sequence"/>
</dbReference>
<dbReference type="PANTHER" id="PTHR24171">
    <property type="entry name" value="ANKYRIN REPEAT DOMAIN-CONTAINING PROTEIN 39-RELATED"/>
    <property type="match status" value="1"/>
</dbReference>
<reference evidence="4 5" key="1">
    <citation type="submission" date="2018-03" db="EMBL/GenBank/DDBJ databases">
        <authorList>
            <person name="Keele B.F."/>
        </authorList>
    </citation>
    <scope>NUCLEOTIDE SEQUENCE [LARGE SCALE GENOMIC DNA]</scope>
    <source>
        <strain evidence="4 5">YL28-9</strain>
    </source>
</reference>
<dbReference type="Pfam" id="PF12796">
    <property type="entry name" value="Ank_2"/>
    <property type="match status" value="1"/>
</dbReference>
<keyword evidence="1" id="KW-0677">Repeat</keyword>
<evidence type="ECO:0000256" key="1">
    <source>
        <dbReference type="ARBA" id="ARBA00022737"/>
    </source>
</evidence>
<keyword evidence="2 3" id="KW-0040">ANK repeat</keyword>